<dbReference type="InterPro" id="IPR032816">
    <property type="entry name" value="VTT_dom"/>
</dbReference>
<gene>
    <name evidence="9" type="ORF">BDK92_1316</name>
</gene>
<evidence type="ECO:0000259" key="8">
    <source>
        <dbReference type="Pfam" id="PF09335"/>
    </source>
</evidence>
<evidence type="ECO:0000256" key="1">
    <source>
        <dbReference type="ARBA" id="ARBA00004651"/>
    </source>
</evidence>
<keyword evidence="5 7" id="KW-1133">Transmembrane helix</keyword>
<feature type="transmembrane region" description="Helical" evidence="7">
    <location>
        <begin position="143"/>
        <end position="165"/>
    </location>
</feature>
<dbReference type="GO" id="GO:0005886">
    <property type="term" value="C:plasma membrane"/>
    <property type="evidence" value="ECO:0007669"/>
    <property type="project" value="UniProtKB-SubCell"/>
</dbReference>
<feature type="transmembrane region" description="Helical" evidence="7">
    <location>
        <begin position="17"/>
        <end position="50"/>
    </location>
</feature>
<dbReference type="EMBL" id="RBKT01000001">
    <property type="protein sequence ID" value="RKR87044.1"/>
    <property type="molecule type" value="Genomic_DNA"/>
</dbReference>
<reference evidence="9 10" key="1">
    <citation type="submission" date="2018-10" db="EMBL/GenBank/DDBJ databases">
        <title>Sequencing the genomes of 1000 actinobacteria strains.</title>
        <authorList>
            <person name="Klenk H.-P."/>
        </authorList>
    </citation>
    <scope>NUCLEOTIDE SEQUENCE [LARGE SCALE GENOMIC DNA]</scope>
    <source>
        <strain evidence="9 10">DSM 45175</strain>
    </source>
</reference>
<name>A0A495JF82_9ACTN</name>
<dbReference type="AlphaFoldDB" id="A0A495JF82"/>
<keyword evidence="6 7" id="KW-0472">Membrane</keyword>
<feature type="transmembrane region" description="Helical" evidence="7">
    <location>
        <begin position="62"/>
        <end position="83"/>
    </location>
</feature>
<accession>A0A495JF82</accession>
<proteinExistence type="inferred from homology"/>
<dbReference type="OrthoDB" id="9813426at2"/>
<keyword evidence="10" id="KW-1185">Reference proteome</keyword>
<evidence type="ECO:0000256" key="5">
    <source>
        <dbReference type="ARBA" id="ARBA00022989"/>
    </source>
</evidence>
<evidence type="ECO:0000313" key="10">
    <source>
        <dbReference type="Proteomes" id="UP000277671"/>
    </source>
</evidence>
<evidence type="ECO:0000256" key="4">
    <source>
        <dbReference type="ARBA" id="ARBA00022692"/>
    </source>
</evidence>
<dbReference type="Proteomes" id="UP000277671">
    <property type="component" value="Unassembled WGS sequence"/>
</dbReference>
<evidence type="ECO:0000256" key="3">
    <source>
        <dbReference type="ARBA" id="ARBA00022475"/>
    </source>
</evidence>
<keyword evidence="4 7" id="KW-0812">Transmembrane</keyword>
<keyword evidence="3" id="KW-1003">Cell membrane</keyword>
<evidence type="ECO:0000256" key="2">
    <source>
        <dbReference type="ARBA" id="ARBA00010792"/>
    </source>
</evidence>
<dbReference type="Pfam" id="PF09335">
    <property type="entry name" value="VTT_dom"/>
    <property type="match status" value="1"/>
</dbReference>
<comment type="caution">
    <text evidence="9">The sequence shown here is derived from an EMBL/GenBank/DDBJ whole genome shotgun (WGS) entry which is preliminary data.</text>
</comment>
<evidence type="ECO:0000313" key="9">
    <source>
        <dbReference type="EMBL" id="RKR87044.1"/>
    </source>
</evidence>
<dbReference type="PANTHER" id="PTHR42709:SF6">
    <property type="entry name" value="UNDECAPRENYL PHOSPHATE TRANSPORTER A"/>
    <property type="match status" value="1"/>
</dbReference>
<feature type="transmembrane region" description="Helical" evidence="7">
    <location>
        <begin position="177"/>
        <end position="197"/>
    </location>
</feature>
<evidence type="ECO:0000256" key="7">
    <source>
        <dbReference type="SAM" id="Phobius"/>
    </source>
</evidence>
<comment type="similarity">
    <text evidence="2">Belongs to the DedA family.</text>
</comment>
<sequence length="227" mass="23588">MGAAVSDWLTQLGELPIVLYLTGLGLVMLLDTIPLVGVLVPGDIAVLAVVGTGRPGGPAGAYLSVIAGCVVGWSLSFLAGRYFGDRIRRGRIGTWIGEARWAAAEGILNRGGGRMVMVAPFLPVFNALLPLAAGGLRMSYRRFVSCAALGAALWAGLYVLLGTAANSLGGLLPGESFTMLATVGIGLTVGWVVLLNARRRWLSADVRSLPADPSAPGLPRTRPADPR</sequence>
<organism evidence="9 10">
    <name type="scientific">Micromonospora pisi</name>
    <dbReference type="NCBI Taxonomy" id="589240"/>
    <lineage>
        <taxon>Bacteria</taxon>
        <taxon>Bacillati</taxon>
        <taxon>Actinomycetota</taxon>
        <taxon>Actinomycetes</taxon>
        <taxon>Micromonosporales</taxon>
        <taxon>Micromonosporaceae</taxon>
        <taxon>Micromonospora</taxon>
    </lineage>
</organism>
<evidence type="ECO:0000256" key="6">
    <source>
        <dbReference type="ARBA" id="ARBA00023136"/>
    </source>
</evidence>
<comment type="subcellular location">
    <subcellularLocation>
        <location evidence="1">Cell membrane</location>
        <topology evidence="1">Multi-pass membrane protein</topology>
    </subcellularLocation>
</comment>
<dbReference type="PANTHER" id="PTHR42709">
    <property type="entry name" value="ALKALINE PHOSPHATASE LIKE PROTEIN"/>
    <property type="match status" value="1"/>
</dbReference>
<feature type="domain" description="VTT" evidence="8">
    <location>
        <begin position="40"/>
        <end position="163"/>
    </location>
</feature>
<protein>
    <submittedName>
        <fullName evidence="9">Membrane protein DedA with SNARE-associated domain</fullName>
    </submittedName>
</protein>
<dbReference type="InterPro" id="IPR051311">
    <property type="entry name" value="DedA_domain"/>
</dbReference>